<proteinExistence type="inferred from homology"/>
<dbReference type="InterPro" id="IPR019870">
    <property type="entry name" value="Se_metab_YedF"/>
</dbReference>
<evidence type="ECO:0000259" key="2">
    <source>
        <dbReference type="PROSITE" id="PS01148"/>
    </source>
</evidence>
<sequence>MSIKVDARGQACPLPVINTKKALESIDEGVVEVRVDDLAPKENVIKFAKSINCQAEIISENGMDVTIKITKSKDTKIDIKDEDIKCDISSDNSYIVAIMSNKLGNGNEELGHVLIKSYLFALTETNPLPKSILFLNGGVELTTINNATVENIKILEEKGVEILSCGTCLDYYELKQALKVGSITNMYTIIEKMNDCSKVITLG</sequence>
<dbReference type="EMBL" id="CP114052">
    <property type="protein sequence ID" value="WAW14901.1"/>
    <property type="molecule type" value="Genomic_DNA"/>
</dbReference>
<dbReference type="Pfam" id="PF02635">
    <property type="entry name" value="DsrE"/>
    <property type="match status" value="1"/>
</dbReference>
<dbReference type="PROSITE" id="PS01148">
    <property type="entry name" value="UPF0033"/>
    <property type="match status" value="1"/>
</dbReference>
<dbReference type="InterPro" id="IPR003787">
    <property type="entry name" value="Sulphur_relay_DsrE/F-like"/>
</dbReference>
<dbReference type="InterPro" id="IPR036868">
    <property type="entry name" value="TusA-like_sf"/>
</dbReference>
<name>A0ABY7JPT0_9FIRM</name>
<dbReference type="SUPFAM" id="SSF64307">
    <property type="entry name" value="SirA-like"/>
    <property type="match status" value="1"/>
</dbReference>
<organism evidence="3 4">
    <name type="scientific">Peptostreptococcus equinus</name>
    <dbReference type="NCBI Taxonomy" id="3003601"/>
    <lineage>
        <taxon>Bacteria</taxon>
        <taxon>Bacillati</taxon>
        <taxon>Bacillota</taxon>
        <taxon>Clostridia</taxon>
        <taxon>Peptostreptococcales</taxon>
        <taxon>Peptostreptococcaceae</taxon>
        <taxon>Peptostreptococcus</taxon>
    </lineage>
</organism>
<evidence type="ECO:0000313" key="4">
    <source>
        <dbReference type="Proteomes" id="UP001164187"/>
    </source>
</evidence>
<gene>
    <name evidence="3" type="primary">yedF</name>
    <name evidence="3" type="ORF">O0R46_09995</name>
</gene>
<dbReference type="RefSeq" id="WP_269311594.1">
    <property type="nucleotide sequence ID" value="NZ_CP114052.1"/>
</dbReference>
<dbReference type="PANTHER" id="PTHR33279">
    <property type="entry name" value="SULFUR CARRIER PROTEIN YEDF-RELATED"/>
    <property type="match status" value="1"/>
</dbReference>
<dbReference type="SUPFAM" id="SSF75169">
    <property type="entry name" value="DsrEFH-like"/>
    <property type="match status" value="1"/>
</dbReference>
<dbReference type="InterPro" id="IPR001455">
    <property type="entry name" value="TusA-like"/>
</dbReference>
<accession>A0ABY7JPT0</accession>
<reference evidence="3" key="1">
    <citation type="submission" date="2022-12" db="EMBL/GenBank/DDBJ databases">
        <title>Peptostreptococcus.</title>
        <authorList>
            <person name="Lee S.H."/>
        </authorList>
    </citation>
    <scope>NUCLEOTIDE SEQUENCE</scope>
    <source>
        <strain evidence="3">CBA3647</strain>
    </source>
</reference>
<feature type="domain" description="UPF0033" evidence="2">
    <location>
        <begin position="5"/>
        <end position="29"/>
    </location>
</feature>
<protein>
    <submittedName>
        <fullName evidence="3">Sulfurtransferase-like selenium metabolism protein YedF</fullName>
    </submittedName>
</protein>
<dbReference type="InterPro" id="IPR027396">
    <property type="entry name" value="DsrEFH-like"/>
</dbReference>
<comment type="similarity">
    <text evidence="1">Belongs to the sulfur carrier protein TusA family.</text>
</comment>
<keyword evidence="4" id="KW-1185">Reference proteome</keyword>
<dbReference type="Proteomes" id="UP001164187">
    <property type="component" value="Chromosome"/>
</dbReference>
<dbReference type="Gene3D" id="3.30.110.40">
    <property type="entry name" value="TusA-like domain"/>
    <property type="match status" value="1"/>
</dbReference>
<dbReference type="PANTHER" id="PTHR33279:SF6">
    <property type="entry name" value="SULFUR CARRIER PROTEIN YEDF-RELATED"/>
    <property type="match status" value="1"/>
</dbReference>
<dbReference type="NCBIfam" id="TIGR03527">
    <property type="entry name" value="selenium_YedF"/>
    <property type="match status" value="1"/>
</dbReference>
<evidence type="ECO:0000313" key="3">
    <source>
        <dbReference type="EMBL" id="WAW14901.1"/>
    </source>
</evidence>
<evidence type="ECO:0000256" key="1">
    <source>
        <dbReference type="ARBA" id="ARBA00008984"/>
    </source>
</evidence>
<dbReference type="Pfam" id="PF01206">
    <property type="entry name" value="TusA"/>
    <property type="match status" value="1"/>
</dbReference>